<evidence type="ECO:0000313" key="1">
    <source>
        <dbReference type="EMBL" id="GMT24216.1"/>
    </source>
</evidence>
<dbReference type="Proteomes" id="UP001432322">
    <property type="component" value="Unassembled WGS sequence"/>
</dbReference>
<name>A0AAV5W0C9_9BILA</name>
<evidence type="ECO:0000313" key="2">
    <source>
        <dbReference type="Proteomes" id="UP001432322"/>
    </source>
</evidence>
<sequence>MNVPDDEKVELILVAECSTPSKAFTYMWKNCLFHFGGGLCSAVFQEDFKRIMVHDWTGTMED</sequence>
<protein>
    <submittedName>
        <fullName evidence="1">Uncharacterized protein</fullName>
    </submittedName>
</protein>
<organism evidence="1 2">
    <name type="scientific">Pristionchus fissidentatus</name>
    <dbReference type="NCBI Taxonomy" id="1538716"/>
    <lineage>
        <taxon>Eukaryota</taxon>
        <taxon>Metazoa</taxon>
        <taxon>Ecdysozoa</taxon>
        <taxon>Nematoda</taxon>
        <taxon>Chromadorea</taxon>
        <taxon>Rhabditida</taxon>
        <taxon>Rhabditina</taxon>
        <taxon>Diplogasteromorpha</taxon>
        <taxon>Diplogasteroidea</taxon>
        <taxon>Neodiplogasteridae</taxon>
        <taxon>Pristionchus</taxon>
    </lineage>
</organism>
<gene>
    <name evidence="1" type="ORF">PFISCL1PPCAC_15513</name>
</gene>
<reference evidence="1" key="1">
    <citation type="submission" date="2023-10" db="EMBL/GenBank/DDBJ databases">
        <title>Genome assembly of Pristionchus species.</title>
        <authorList>
            <person name="Yoshida K."/>
            <person name="Sommer R.J."/>
        </authorList>
    </citation>
    <scope>NUCLEOTIDE SEQUENCE</scope>
    <source>
        <strain evidence="1">RS5133</strain>
    </source>
</reference>
<dbReference type="AlphaFoldDB" id="A0AAV5W0C9"/>
<accession>A0AAV5W0C9</accession>
<dbReference type="EMBL" id="BTSY01000004">
    <property type="protein sequence ID" value="GMT24216.1"/>
    <property type="molecule type" value="Genomic_DNA"/>
</dbReference>
<comment type="caution">
    <text evidence="1">The sequence shown here is derived from an EMBL/GenBank/DDBJ whole genome shotgun (WGS) entry which is preliminary data.</text>
</comment>
<keyword evidence="2" id="KW-1185">Reference proteome</keyword>
<proteinExistence type="predicted"/>
<feature type="non-terminal residue" evidence="1">
    <location>
        <position position="62"/>
    </location>
</feature>